<keyword evidence="5" id="KW-0479">Metal-binding</keyword>
<feature type="domain" description="SP-RING-type" evidence="12">
    <location>
        <begin position="195"/>
        <end position="275"/>
    </location>
</feature>
<comment type="subcellular location">
    <subcellularLocation>
        <location evidence="1">Nucleus</location>
    </subcellularLocation>
</comment>
<evidence type="ECO:0000259" key="12">
    <source>
        <dbReference type="PROSITE" id="PS51044"/>
    </source>
</evidence>
<keyword evidence="9" id="KW-0539">Nucleus</keyword>
<keyword evidence="7" id="KW-0833">Ubl conjugation pathway</keyword>
<dbReference type="InterPro" id="IPR013083">
    <property type="entry name" value="Znf_RING/FYVE/PHD"/>
</dbReference>
<dbReference type="GO" id="GO:0030915">
    <property type="term" value="C:Smc5-Smc6 complex"/>
    <property type="evidence" value="ECO:0007669"/>
    <property type="project" value="InterPro"/>
</dbReference>
<name>A0AAD5T8U4_9FUNG</name>
<accession>A0AAD5T8U4</accession>
<reference evidence="13" key="1">
    <citation type="submission" date="2020-05" db="EMBL/GenBank/DDBJ databases">
        <title>Phylogenomic resolution of chytrid fungi.</title>
        <authorList>
            <person name="Stajich J.E."/>
            <person name="Amses K."/>
            <person name="Simmons R."/>
            <person name="Seto K."/>
            <person name="Myers J."/>
            <person name="Bonds A."/>
            <person name="Quandt C.A."/>
            <person name="Barry K."/>
            <person name="Liu P."/>
            <person name="Grigoriev I."/>
            <person name="Longcore J.E."/>
            <person name="James T.Y."/>
        </authorList>
    </citation>
    <scope>NUCLEOTIDE SEQUENCE</scope>
    <source>
        <strain evidence="13">JEL0513</strain>
    </source>
</reference>
<comment type="caution">
    <text evidence="13">The sequence shown here is derived from an EMBL/GenBank/DDBJ whole genome shotgun (WGS) entry which is preliminary data.</text>
</comment>
<dbReference type="Pfam" id="PF11789">
    <property type="entry name" value="zf-Nse"/>
    <property type="match status" value="1"/>
</dbReference>
<evidence type="ECO:0000256" key="8">
    <source>
        <dbReference type="ARBA" id="ARBA00022833"/>
    </source>
</evidence>
<evidence type="ECO:0000256" key="1">
    <source>
        <dbReference type="ARBA" id="ARBA00004123"/>
    </source>
</evidence>
<evidence type="ECO:0000313" key="14">
    <source>
        <dbReference type="Proteomes" id="UP001211907"/>
    </source>
</evidence>
<keyword evidence="14" id="KW-1185">Reference proteome</keyword>
<gene>
    <name evidence="13" type="ORF">HK100_004653</name>
</gene>
<evidence type="ECO:0000256" key="11">
    <source>
        <dbReference type="SAM" id="MobiDB-lite"/>
    </source>
</evidence>
<sequence>MNRSIGVFSTAFAQTISDTANVAENIKTAMSSCESGILDLGTLTPADALYSANPDSDPMTNETIMKLMKGFEQLVDAYVVTKAKQTAVETMRRNLIGGHKADGSAADPVDSTDMDALIDRFDGAKKDVLLNVLGFSAYFDATVAKDVKAWNKKSPEEKYHTFPAYHEMREKLWDINHHNEPFSFDGSAVVQNGDEDEELAIVGEHLNIKCPIGAKPMEIAYTSSACKHSFGEAIMTYLGNYTQIECPVAGCNKYLKKSDLKRDKVLERRVRRQLEKEREEKEMEDNDTSEIVE</sequence>
<evidence type="ECO:0000256" key="5">
    <source>
        <dbReference type="ARBA" id="ARBA00022723"/>
    </source>
</evidence>
<evidence type="ECO:0000256" key="3">
    <source>
        <dbReference type="ARBA" id="ARBA00008212"/>
    </source>
</evidence>
<evidence type="ECO:0000256" key="10">
    <source>
        <dbReference type="PROSITE-ProRule" id="PRU00452"/>
    </source>
</evidence>
<dbReference type="GO" id="GO:0000724">
    <property type="term" value="P:double-strand break repair via homologous recombination"/>
    <property type="evidence" value="ECO:0007669"/>
    <property type="project" value="InterPro"/>
</dbReference>
<feature type="compositionally biased region" description="Acidic residues" evidence="11">
    <location>
        <begin position="282"/>
        <end position="293"/>
    </location>
</feature>
<dbReference type="InterPro" id="IPR026846">
    <property type="entry name" value="Nse2(Mms21)"/>
</dbReference>
<comment type="pathway">
    <text evidence="2">Protein modification; protein sumoylation.</text>
</comment>
<dbReference type="AlphaFoldDB" id="A0AAD5T8U4"/>
<evidence type="ECO:0000256" key="4">
    <source>
        <dbReference type="ARBA" id="ARBA00022679"/>
    </source>
</evidence>
<proteinExistence type="inferred from homology"/>
<dbReference type="GO" id="GO:0005634">
    <property type="term" value="C:nucleus"/>
    <property type="evidence" value="ECO:0007669"/>
    <property type="project" value="UniProtKB-SubCell"/>
</dbReference>
<dbReference type="EMBL" id="JADGJH010000226">
    <property type="protein sequence ID" value="KAJ3133155.1"/>
    <property type="molecule type" value="Genomic_DNA"/>
</dbReference>
<evidence type="ECO:0000313" key="13">
    <source>
        <dbReference type="EMBL" id="KAJ3133155.1"/>
    </source>
</evidence>
<dbReference type="CDD" id="cd16651">
    <property type="entry name" value="SPL-RING_NSE2"/>
    <property type="match status" value="1"/>
</dbReference>
<feature type="compositionally biased region" description="Basic and acidic residues" evidence="11">
    <location>
        <begin position="272"/>
        <end position="281"/>
    </location>
</feature>
<feature type="region of interest" description="Disordered" evidence="11">
    <location>
        <begin position="272"/>
        <end position="293"/>
    </location>
</feature>
<organism evidence="13 14">
    <name type="scientific">Physocladia obscura</name>
    <dbReference type="NCBI Taxonomy" id="109957"/>
    <lineage>
        <taxon>Eukaryota</taxon>
        <taxon>Fungi</taxon>
        <taxon>Fungi incertae sedis</taxon>
        <taxon>Chytridiomycota</taxon>
        <taxon>Chytridiomycota incertae sedis</taxon>
        <taxon>Chytridiomycetes</taxon>
        <taxon>Chytridiales</taxon>
        <taxon>Chytriomycetaceae</taxon>
        <taxon>Physocladia</taxon>
    </lineage>
</organism>
<dbReference type="PANTHER" id="PTHR21330:SF1">
    <property type="entry name" value="E3 SUMO-PROTEIN LIGASE NSE2"/>
    <property type="match status" value="1"/>
</dbReference>
<dbReference type="InterPro" id="IPR004181">
    <property type="entry name" value="Znf_MIZ"/>
</dbReference>
<keyword evidence="6 10" id="KW-0863">Zinc-finger</keyword>
<evidence type="ECO:0000256" key="2">
    <source>
        <dbReference type="ARBA" id="ARBA00004718"/>
    </source>
</evidence>
<evidence type="ECO:0000256" key="7">
    <source>
        <dbReference type="ARBA" id="ARBA00022786"/>
    </source>
</evidence>
<dbReference type="PROSITE" id="PS51044">
    <property type="entry name" value="ZF_SP_RING"/>
    <property type="match status" value="1"/>
</dbReference>
<dbReference type="GO" id="GO:0016925">
    <property type="term" value="P:protein sumoylation"/>
    <property type="evidence" value="ECO:0007669"/>
    <property type="project" value="TreeGrafter"/>
</dbReference>
<keyword evidence="4" id="KW-0808">Transferase</keyword>
<dbReference type="Proteomes" id="UP001211907">
    <property type="component" value="Unassembled WGS sequence"/>
</dbReference>
<dbReference type="Gene3D" id="3.30.40.10">
    <property type="entry name" value="Zinc/RING finger domain, C3HC4 (zinc finger)"/>
    <property type="match status" value="1"/>
</dbReference>
<comment type="similarity">
    <text evidence="3">Belongs to the NSE2 family.</text>
</comment>
<dbReference type="GO" id="GO:0061665">
    <property type="term" value="F:SUMO ligase activity"/>
    <property type="evidence" value="ECO:0007669"/>
    <property type="project" value="TreeGrafter"/>
</dbReference>
<dbReference type="GO" id="GO:0008270">
    <property type="term" value="F:zinc ion binding"/>
    <property type="evidence" value="ECO:0007669"/>
    <property type="project" value="UniProtKB-KW"/>
</dbReference>
<dbReference type="PANTHER" id="PTHR21330">
    <property type="entry name" value="E3 SUMO-PROTEIN LIGASE NSE2"/>
    <property type="match status" value="1"/>
</dbReference>
<evidence type="ECO:0000256" key="9">
    <source>
        <dbReference type="ARBA" id="ARBA00023242"/>
    </source>
</evidence>
<keyword evidence="8" id="KW-0862">Zinc</keyword>
<protein>
    <recommendedName>
        <fullName evidence="12">SP-RING-type domain-containing protein</fullName>
    </recommendedName>
</protein>
<evidence type="ECO:0000256" key="6">
    <source>
        <dbReference type="ARBA" id="ARBA00022771"/>
    </source>
</evidence>